<evidence type="ECO:0000256" key="8">
    <source>
        <dbReference type="RuleBase" id="RU363041"/>
    </source>
</evidence>
<comment type="subcellular location">
    <subcellularLocation>
        <location evidence="1 8">Cell membrane</location>
        <topology evidence="1 8">Multi-pass membrane protein</topology>
    </subcellularLocation>
</comment>
<comment type="caution">
    <text evidence="9">The sequence shown here is derived from an EMBL/GenBank/DDBJ whole genome shotgun (WGS) entry which is preliminary data.</text>
</comment>
<name>A0ABW5L985_9SPHI</name>
<evidence type="ECO:0000256" key="7">
    <source>
        <dbReference type="ARBA" id="ARBA00023136"/>
    </source>
</evidence>
<keyword evidence="4 8" id="KW-1003">Cell membrane</keyword>
<accession>A0ABW5L985</accession>
<evidence type="ECO:0000256" key="5">
    <source>
        <dbReference type="ARBA" id="ARBA00022692"/>
    </source>
</evidence>
<evidence type="ECO:0000256" key="2">
    <source>
        <dbReference type="ARBA" id="ARBA00009142"/>
    </source>
</evidence>
<feature type="transmembrane region" description="Helical" evidence="8">
    <location>
        <begin position="169"/>
        <end position="189"/>
    </location>
</feature>
<dbReference type="RefSeq" id="WP_210354894.1">
    <property type="nucleotide sequence ID" value="NZ_JAEQMU010000002.1"/>
</dbReference>
<keyword evidence="5 8" id="KW-0812">Transmembrane</keyword>
<feature type="transmembrane region" description="Helical" evidence="8">
    <location>
        <begin position="33"/>
        <end position="56"/>
    </location>
</feature>
<comment type="similarity">
    <text evidence="2 8">Belongs to the 4-toluene sulfonate uptake permease (TSUP) (TC 2.A.102) family.</text>
</comment>
<dbReference type="PANTHER" id="PTHR30269">
    <property type="entry name" value="TRANSMEMBRANE PROTEIN YFCA"/>
    <property type="match status" value="1"/>
</dbReference>
<keyword evidence="10" id="KW-1185">Reference proteome</keyword>
<dbReference type="PANTHER" id="PTHR30269:SF32">
    <property type="entry name" value="MEMBRANE TRANSPORTER PROTEIN-RELATED"/>
    <property type="match status" value="1"/>
</dbReference>
<feature type="transmembrane region" description="Helical" evidence="8">
    <location>
        <begin position="6"/>
        <end position="26"/>
    </location>
</feature>
<keyword evidence="7 8" id="KW-0472">Membrane</keyword>
<reference evidence="10" key="1">
    <citation type="journal article" date="2019" name="Int. J. Syst. Evol. Microbiol.">
        <title>The Global Catalogue of Microorganisms (GCM) 10K type strain sequencing project: providing services to taxonomists for standard genome sequencing and annotation.</title>
        <authorList>
            <consortium name="The Broad Institute Genomics Platform"/>
            <consortium name="The Broad Institute Genome Sequencing Center for Infectious Disease"/>
            <person name="Wu L."/>
            <person name="Ma J."/>
        </authorList>
    </citation>
    <scope>NUCLEOTIDE SEQUENCE [LARGE SCALE GENOMIC DNA]</scope>
    <source>
        <strain evidence="10">KCTC 52298</strain>
    </source>
</reference>
<dbReference type="EMBL" id="JBHULD010000025">
    <property type="protein sequence ID" value="MFD2556693.1"/>
    <property type="molecule type" value="Genomic_DNA"/>
</dbReference>
<proteinExistence type="inferred from homology"/>
<evidence type="ECO:0000256" key="1">
    <source>
        <dbReference type="ARBA" id="ARBA00004651"/>
    </source>
</evidence>
<dbReference type="InterPro" id="IPR002781">
    <property type="entry name" value="TM_pro_TauE-like"/>
</dbReference>
<feature type="transmembrane region" description="Helical" evidence="8">
    <location>
        <begin position="195"/>
        <end position="215"/>
    </location>
</feature>
<sequence length="251" mass="26738">MSDYSTLNILLIIITFFIAGFVKGVAGMGLPTMAMGILSVVMSPLSAASLLIIPSFVTNFWQLFTGPNFVGLIKRFWIMMVGIIIGTLAGSWLLTSANTPYTGIVLGLALLFYSIHGLTAKPLFTPLRLERRLSPIMGLVTGLLNGATGVFTLPAVPYIQSLGLSKDDLIQALGLAFTVSTIALAAGLFKGGAFHLGNISLSALAVAPALFGMWTGTIIRKRISVKTFRICFFIFIAVLGLELALHPILTS</sequence>
<evidence type="ECO:0000256" key="6">
    <source>
        <dbReference type="ARBA" id="ARBA00022989"/>
    </source>
</evidence>
<dbReference type="Proteomes" id="UP001597440">
    <property type="component" value="Unassembled WGS sequence"/>
</dbReference>
<feature type="transmembrane region" description="Helical" evidence="8">
    <location>
        <begin position="76"/>
        <end position="94"/>
    </location>
</feature>
<feature type="transmembrane region" description="Helical" evidence="8">
    <location>
        <begin position="136"/>
        <end position="157"/>
    </location>
</feature>
<gene>
    <name evidence="9" type="ORF">ACFSQW_20060</name>
</gene>
<evidence type="ECO:0000256" key="3">
    <source>
        <dbReference type="ARBA" id="ARBA00022448"/>
    </source>
</evidence>
<protein>
    <recommendedName>
        <fullName evidence="8">Probable membrane transporter protein</fullName>
    </recommendedName>
</protein>
<organism evidence="9 10">
    <name type="scientific">Sphingobacterium tabacisoli</name>
    <dbReference type="NCBI Taxonomy" id="2044855"/>
    <lineage>
        <taxon>Bacteria</taxon>
        <taxon>Pseudomonadati</taxon>
        <taxon>Bacteroidota</taxon>
        <taxon>Sphingobacteriia</taxon>
        <taxon>Sphingobacteriales</taxon>
        <taxon>Sphingobacteriaceae</taxon>
        <taxon>Sphingobacterium</taxon>
    </lineage>
</organism>
<evidence type="ECO:0000313" key="10">
    <source>
        <dbReference type="Proteomes" id="UP001597440"/>
    </source>
</evidence>
<keyword evidence="3" id="KW-0813">Transport</keyword>
<keyword evidence="6 8" id="KW-1133">Transmembrane helix</keyword>
<feature type="transmembrane region" description="Helical" evidence="8">
    <location>
        <begin position="227"/>
        <end position="249"/>
    </location>
</feature>
<evidence type="ECO:0000256" key="4">
    <source>
        <dbReference type="ARBA" id="ARBA00022475"/>
    </source>
</evidence>
<feature type="transmembrane region" description="Helical" evidence="8">
    <location>
        <begin position="101"/>
        <end position="124"/>
    </location>
</feature>
<evidence type="ECO:0000313" key="9">
    <source>
        <dbReference type="EMBL" id="MFD2556693.1"/>
    </source>
</evidence>
<dbReference type="Pfam" id="PF01925">
    <property type="entry name" value="TauE"/>
    <property type="match status" value="1"/>
</dbReference>
<dbReference type="InterPro" id="IPR052017">
    <property type="entry name" value="TSUP"/>
</dbReference>